<reference evidence="1" key="1">
    <citation type="submission" date="2022-12" db="EMBL/GenBank/DDBJ databases">
        <title>Genome sequence of SJ11.</title>
        <authorList>
            <person name="Woo H."/>
        </authorList>
    </citation>
    <scope>NUCLEOTIDE SEQUENCE</scope>
    <source>
        <strain evidence="1">SJ11</strain>
    </source>
</reference>
<dbReference type="Proteomes" id="UP001144341">
    <property type="component" value="Unassembled WGS sequence"/>
</dbReference>
<evidence type="ECO:0008006" key="3">
    <source>
        <dbReference type="Google" id="ProtNLM"/>
    </source>
</evidence>
<organism evidence="1 2">
    <name type="scientific">Pedobacter rhodius</name>
    <dbReference type="NCBI Taxonomy" id="3004098"/>
    <lineage>
        <taxon>Bacteria</taxon>
        <taxon>Pseudomonadati</taxon>
        <taxon>Bacteroidota</taxon>
        <taxon>Sphingobacteriia</taxon>
        <taxon>Sphingobacteriales</taxon>
        <taxon>Sphingobacteriaceae</taxon>
        <taxon>Pedobacter</taxon>
    </lineage>
</organism>
<protein>
    <recommendedName>
        <fullName evidence="3">PA14 domain-containing protein</fullName>
    </recommendedName>
</protein>
<evidence type="ECO:0000313" key="2">
    <source>
        <dbReference type="Proteomes" id="UP001144341"/>
    </source>
</evidence>
<sequence>MNKLFTRTKTRRIATLLLLTWGFNLFLPLGTFALTSGPSQPEAQSFQPAGVSDMVDIFSGDFKYNIPLMDVDGYPINLNYQSGVGMDDEASWVGLGWNLNVGGINRQLRGMPDDFAGDEIETEHYVKPKVTVGGKINAKAEIGGRFTGSGSLTFGIFSDNYTGIGAEIGANAGMSFSLVNDNMLTAGMGIGVNSNTASGVDVSPNVSLSLSENSKGKATSLAGLSASLGYNSRSGLKTLNFGASYKNYNISAPIVSFNTEPVMPKVQIPYKTNYESFSFNAGVAAYGFYFSGGGTGYKTVRSVKNPLMKNPGYGFLYAELGKNKPDAVMDFIREKENPVIPELPNLAIPVHTPDIFTYNSQNGSGQFRLYRGGTGSFFDNETSDENGVLTAGYDVGFGKYFHSGVTFFKQTTKSIGRKWTANNGYLQNGDFQNEDLSNPRRQHVFFRKADEKNIEDASLSNKLLSNSLLRISTSGKTANTAFLNQTSVSSNISPIYDKIEKNTRQVQTTAISYLTAGEASLGGLDKTIKTYPFNQEGSFKPAAGHSLGYQAGESRVSDKRKKHHISEITVNNENGQRSVYGMPVYNLKHEEYSFAVGSGYQSQDGLVSMGTGGIVKYKGIDHYYHKESQSPYAYSYLLTGLLSPDYVDKTGDGISADDNGTAIKFNYSKISDYHWRTPYQQKFNGEVKNTAALNRAMLADPDDDKASIIFGKKEICYVHTIESKTKIAYFITTDRRDALGVRDLKGTPDTDNRQKCLKEIRLYSKADTIKPIKVVKFNYSYELCPNVPNGMDAGQGKLTLTSVWFEYGLTHKGANHPYVFNYNAAQTNTNIAYANMMTDRWGSYKTAAGNPGNLTNEEYPYSEQNKTIADANAGAWLLQSITLPSGGKIEVNYEADDYAYVQDKSAMEMVHFDMVGSNNLVGTSTIRVKINELPAAGEDVTRWFKRNYLNESDYLYTKSYVKVSTSNAPSGGKDHDFVPVYCKVNSVQIRNDSALVKFETVNEANVITNPIRSAAWQRIKNEYPRYAYPGFQNRIGDNTGGSVRTVVSAIVSAAGNLAELKQNFYQKANKRGYASEIDLSKSFAKITKRTGFKIGGGTRVKKISINDNWHGFTGNDVPDGTYGQSYDYTTLVDGKKISSGVATYEPSVGNDENPLKQPVPYIQRIKGAINNYFELEAPFAESFYPAPSVGYSKVTVRDLQADGGVTEFPKTGFVTNEFYTAKDFPVRVRVSDMNRYNPKPSNQYSLIRTQTVEEMVLSQGYSIELNDMHGKPKANRIFNQSGAEISSTEYKYQVEKPDATELKLNNLVQVVDVSGAVSPKVVGRDIEFFTDFREQETTNLGTTVNFGLDVISIGFIPIPIPHLPSGNNNEYKLFRSACAMKVTTTTGILSKVIKRENGSTIEVENIAYDGLTGEALITRTQNEFNQDYYTVNIPAYWAYRKMGGAYQNEGAILRNVNLNSFYEVNESYWTLLTQGDELVNLGTGLRYWVVDNRQEIDGQTGIESGKILIDIHGSRLSSITGAAINHQFKLIRSGYRNQLTAGIQSITCMNNPIRSGKLSLADAVALGNLKVISASSTTYGDEWPVDGTGQNSSVVENTSRVFTFKNGPSNAAYGALQTRLYNFCEGEISSDYCGEPYYYFNNPVLNTRLNQVGVWLNEPNVNNIGEPIGFKASFTVPESKIYYFGYAGDDFFNMKVDGVSVDVENHLYYWQLHPVYLTAGTHEVEIGGYNNILDDNSDTNNPASIALEIYNNSLESLVHVNSAANLQILFSTRTAILNPELQSFRTINGIKTWRFGNENFFNPFVNGFKGNWRVASQNVYQENRQYDNIFAAGKKGINVSNSGFLKTFMSYYIKKSSTEWGVNLQSSTWIATNRVTQYDKYGQEAENKDALDRYSAASFDFAGQMPAAVASNAMRREIYANSFEDVLRMNSVPDTNATKEFTLANGSPLISARTRIVSHSGNYALLIPSTGIKIQTIKHTQQQQTSTYLGRSNKNEFTLLPGTGLYPRGFEPKTGGKYILSVWIKDNQPLNRNVNINASSAGNAISLTCKAVVEGWKLLEGTINIPGGVAGSYSLNISPSIGSNIYLDDIRIHPYDAHMKSYAYDERNYRLMAELDENAFATFYEYDDEGSLVRVKKETERGIVTIKENRSSYRKGVNTTTSL</sequence>
<comment type="caution">
    <text evidence="1">The sequence shown here is derived from an EMBL/GenBank/DDBJ whole genome shotgun (WGS) entry which is preliminary data.</text>
</comment>
<dbReference type="EMBL" id="JAPWGL010000001">
    <property type="protein sequence ID" value="MCZ4222506.1"/>
    <property type="molecule type" value="Genomic_DNA"/>
</dbReference>
<keyword evidence="2" id="KW-1185">Reference proteome</keyword>
<gene>
    <name evidence="1" type="ORF">O0931_04280</name>
</gene>
<accession>A0ABT4KUA6</accession>
<dbReference type="RefSeq" id="WP_269414307.1">
    <property type="nucleotide sequence ID" value="NZ_JAPWGL010000001.1"/>
</dbReference>
<evidence type="ECO:0000313" key="1">
    <source>
        <dbReference type="EMBL" id="MCZ4222506.1"/>
    </source>
</evidence>
<proteinExistence type="predicted"/>
<name>A0ABT4KUA6_9SPHI</name>